<dbReference type="Proteomes" id="UP000316095">
    <property type="component" value="Unassembled WGS sequence"/>
</dbReference>
<dbReference type="EMBL" id="SJPG01000001">
    <property type="protein sequence ID" value="TWT63521.1"/>
    <property type="molecule type" value="Genomic_DNA"/>
</dbReference>
<dbReference type="GO" id="GO:0043169">
    <property type="term" value="F:cation binding"/>
    <property type="evidence" value="ECO:0007669"/>
    <property type="project" value="InterPro"/>
</dbReference>
<dbReference type="InterPro" id="IPR037439">
    <property type="entry name" value="Branching_enzy"/>
</dbReference>
<dbReference type="Pfam" id="PF02922">
    <property type="entry name" value="CBM_48"/>
    <property type="match status" value="1"/>
</dbReference>
<evidence type="ECO:0000259" key="12">
    <source>
        <dbReference type="SMART" id="SM00642"/>
    </source>
</evidence>
<dbReference type="GO" id="GO:0005978">
    <property type="term" value="P:glycogen biosynthetic process"/>
    <property type="evidence" value="ECO:0007669"/>
    <property type="project" value="UniProtKB-UniRule"/>
</dbReference>
<evidence type="ECO:0000256" key="11">
    <source>
        <dbReference type="PIRSR" id="PIRSR000463-1"/>
    </source>
</evidence>
<proteinExistence type="inferred from homology"/>
<sequence length="655" mass="74785">MNIGSTVIQNERTPHTMTQSVTRNSNGHLVLSPADLVALSRGMHCNMYDYLGAHTGEHDGIQGTRFAVWAPNAKRVSVICDKNNWTPAQNDLHGSNEGIWSGFVPGVNAGDTYKYAIEAQDGHVHHKADPYAFYAEEAPKTASIVYELDHYQWNDGGWMDYRRNCDWMSQPISIYEIHLASWKRPKDGRKYFNYRELAADLLEYVREMGYTHIELMPITEHPFDGSWGYQTTGYFAPTCRFGTPDDFRFFVDTFHQAGIGVIVDWVPAHFPTDAHSLGQFDGTSLYEHSDPRQGFHPDWNTYIFNYGRNEVRDFLLSSARFWLDKYHIDGIRVDAVASMLYLDYSREAGEWIPNAHGGRENLEAIQFLKDLNVMIHGEFPGALSFAEESTAWGGVSRPVYEGGLGFTMKWDMGWMNDTVHYIQRDPVHRKHHQNELSFRMIYAFTENFVLPLSHDEVVHGKRSLLSQMPGDFWQQFANLRLLYGYQYCMPGKKLLFMGCELGQWHEWNHDAELDWALIGNTHHDGIRNFIGDLNRVLRDHPALHECDFNDAGFSWIHADDAANSSYAFCRISKNETETLVCAFNFTPVPRDKYLIGVPKAGTYTEILNSDAHTYGGTNVGNAGKVKTVKEPMHGRKQSVEVVLPPLGMIVLRHDS</sequence>
<keyword evidence="7 10" id="KW-0808">Transferase</keyword>
<evidence type="ECO:0000313" key="14">
    <source>
        <dbReference type="Proteomes" id="UP000316095"/>
    </source>
</evidence>
<dbReference type="AlphaFoldDB" id="A0A5C5XM36"/>
<dbReference type="PIRSF" id="PIRSF000463">
    <property type="entry name" value="GlgB"/>
    <property type="match status" value="1"/>
</dbReference>
<dbReference type="NCBIfam" id="NF003811">
    <property type="entry name" value="PRK05402.1"/>
    <property type="match status" value="1"/>
</dbReference>
<evidence type="ECO:0000256" key="9">
    <source>
        <dbReference type="ARBA" id="ARBA00023277"/>
    </source>
</evidence>
<accession>A0A5C5XM36</accession>
<feature type="active site" description="Proton donor" evidence="10 11">
    <location>
        <position position="387"/>
    </location>
</feature>
<dbReference type="Pfam" id="PF02806">
    <property type="entry name" value="Alpha-amylase_C"/>
    <property type="match status" value="1"/>
</dbReference>
<dbReference type="Pfam" id="PF00128">
    <property type="entry name" value="Alpha-amylase"/>
    <property type="match status" value="1"/>
</dbReference>
<dbReference type="InterPro" id="IPR013780">
    <property type="entry name" value="Glyco_hydro_b"/>
</dbReference>
<dbReference type="SUPFAM" id="SSF51445">
    <property type="entry name" value="(Trans)glycosidases"/>
    <property type="match status" value="1"/>
</dbReference>
<dbReference type="CDD" id="cd11322">
    <property type="entry name" value="AmyAc_Glg_BE"/>
    <property type="match status" value="1"/>
</dbReference>
<evidence type="ECO:0000313" key="13">
    <source>
        <dbReference type="EMBL" id="TWT63521.1"/>
    </source>
</evidence>
<evidence type="ECO:0000256" key="7">
    <source>
        <dbReference type="ARBA" id="ARBA00022679"/>
    </source>
</evidence>
<dbReference type="PANTHER" id="PTHR43651">
    <property type="entry name" value="1,4-ALPHA-GLUCAN-BRANCHING ENZYME"/>
    <property type="match status" value="1"/>
</dbReference>
<dbReference type="GO" id="GO:0005829">
    <property type="term" value="C:cytosol"/>
    <property type="evidence" value="ECO:0007669"/>
    <property type="project" value="TreeGrafter"/>
</dbReference>
<dbReference type="Gene3D" id="3.20.20.80">
    <property type="entry name" value="Glycosidases"/>
    <property type="match status" value="1"/>
</dbReference>
<feature type="domain" description="Glycosyl hydrolase family 13 catalytic" evidence="12">
    <location>
        <begin position="176"/>
        <end position="522"/>
    </location>
</feature>
<comment type="function">
    <text evidence="2 10">Catalyzes the formation of the alpha-1,6-glucosidic linkages in glycogen by scission of a 1,4-alpha-linked oligosaccharide from growing alpha-1,4-glucan chains and the subsequent attachment of the oligosaccharide to the alpha-1,6 position.</text>
</comment>
<dbReference type="NCBIfam" id="TIGR01515">
    <property type="entry name" value="branching_enzym"/>
    <property type="match status" value="1"/>
</dbReference>
<dbReference type="NCBIfam" id="NF008967">
    <property type="entry name" value="PRK12313.1"/>
    <property type="match status" value="1"/>
</dbReference>
<dbReference type="EC" id="2.4.1.18" evidence="10"/>
<comment type="subunit">
    <text evidence="10">Monomer.</text>
</comment>
<comment type="pathway">
    <text evidence="3 10">Glycan biosynthesis; glycogen biosynthesis.</text>
</comment>
<dbReference type="GO" id="GO:0003844">
    <property type="term" value="F:1,4-alpha-glucan branching enzyme activity"/>
    <property type="evidence" value="ECO:0007669"/>
    <property type="project" value="UniProtKB-UniRule"/>
</dbReference>
<evidence type="ECO:0000256" key="10">
    <source>
        <dbReference type="HAMAP-Rule" id="MF_00685"/>
    </source>
</evidence>
<keyword evidence="14" id="KW-1185">Reference proteome</keyword>
<dbReference type="HAMAP" id="MF_00685">
    <property type="entry name" value="GlgB"/>
    <property type="match status" value="1"/>
</dbReference>
<evidence type="ECO:0000256" key="2">
    <source>
        <dbReference type="ARBA" id="ARBA00002953"/>
    </source>
</evidence>
<dbReference type="FunFam" id="2.60.40.1180:FF:000002">
    <property type="entry name" value="1,4-alpha-glucan branching enzyme GlgB"/>
    <property type="match status" value="1"/>
</dbReference>
<organism evidence="13 14">
    <name type="scientific">Rubinisphaera italica</name>
    <dbReference type="NCBI Taxonomy" id="2527969"/>
    <lineage>
        <taxon>Bacteria</taxon>
        <taxon>Pseudomonadati</taxon>
        <taxon>Planctomycetota</taxon>
        <taxon>Planctomycetia</taxon>
        <taxon>Planctomycetales</taxon>
        <taxon>Planctomycetaceae</taxon>
        <taxon>Rubinisphaera</taxon>
    </lineage>
</organism>
<evidence type="ECO:0000256" key="8">
    <source>
        <dbReference type="ARBA" id="ARBA00023056"/>
    </source>
</evidence>
<reference evidence="13 14" key="1">
    <citation type="submission" date="2019-02" db="EMBL/GenBank/DDBJ databases">
        <title>Deep-cultivation of Planctomycetes and their phenomic and genomic characterization uncovers novel biology.</title>
        <authorList>
            <person name="Wiegand S."/>
            <person name="Jogler M."/>
            <person name="Boedeker C."/>
            <person name="Pinto D."/>
            <person name="Vollmers J."/>
            <person name="Rivas-Marin E."/>
            <person name="Kohn T."/>
            <person name="Peeters S.H."/>
            <person name="Heuer A."/>
            <person name="Rast P."/>
            <person name="Oberbeckmann S."/>
            <person name="Bunk B."/>
            <person name="Jeske O."/>
            <person name="Meyerdierks A."/>
            <person name="Storesund J.E."/>
            <person name="Kallscheuer N."/>
            <person name="Luecker S."/>
            <person name="Lage O.M."/>
            <person name="Pohl T."/>
            <person name="Merkel B.J."/>
            <person name="Hornburger P."/>
            <person name="Mueller R.-W."/>
            <person name="Bruemmer F."/>
            <person name="Labrenz M."/>
            <person name="Spormann A.M."/>
            <person name="Op Den Camp H."/>
            <person name="Overmann J."/>
            <person name="Amann R."/>
            <person name="Jetten M.S.M."/>
            <person name="Mascher T."/>
            <person name="Medema M.H."/>
            <person name="Devos D.P."/>
            <person name="Kaster A.-K."/>
            <person name="Ovreas L."/>
            <person name="Rohde M."/>
            <person name="Galperin M.Y."/>
            <person name="Jogler C."/>
        </authorList>
    </citation>
    <scope>NUCLEOTIDE SEQUENCE [LARGE SCALE GENOMIC DNA]</scope>
    <source>
        <strain evidence="13 14">Pan54</strain>
    </source>
</reference>
<dbReference type="UniPathway" id="UPA00164"/>
<name>A0A5C5XM36_9PLAN</name>
<dbReference type="InterPro" id="IPR017853">
    <property type="entry name" value="GH"/>
</dbReference>
<comment type="similarity">
    <text evidence="4 10">Belongs to the glycosyl hydrolase 13 family. GlgB subfamily.</text>
</comment>
<dbReference type="PANTHER" id="PTHR43651:SF3">
    <property type="entry name" value="1,4-ALPHA-GLUCAN-BRANCHING ENZYME"/>
    <property type="match status" value="1"/>
</dbReference>
<dbReference type="InterPro" id="IPR004193">
    <property type="entry name" value="Glyco_hydro_13_N"/>
</dbReference>
<dbReference type="InterPro" id="IPR006047">
    <property type="entry name" value="GH13_cat_dom"/>
</dbReference>
<dbReference type="Gene3D" id="2.60.40.1180">
    <property type="entry name" value="Golgi alpha-mannosidase II"/>
    <property type="match status" value="1"/>
</dbReference>
<keyword evidence="6 10" id="KW-0328">Glycosyltransferase</keyword>
<dbReference type="SMART" id="SM00642">
    <property type="entry name" value="Aamy"/>
    <property type="match status" value="1"/>
</dbReference>
<protein>
    <recommendedName>
        <fullName evidence="10">1,4-alpha-glucan branching enzyme GlgB</fullName>
        <ecNumber evidence="10">2.4.1.18</ecNumber>
    </recommendedName>
    <alternativeName>
        <fullName evidence="10">1,4-alpha-D-glucan:1,4-alpha-D-glucan 6-glucosyl-transferase</fullName>
    </alternativeName>
    <alternativeName>
        <fullName evidence="10">Alpha-(1-&gt;4)-glucan branching enzyme</fullName>
    </alternativeName>
    <alternativeName>
        <fullName evidence="10">Glycogen branching enzyme</fullName>
        <shortName evidence="10">BE</shortName>
    </alternativeName>
</protein>
<dbReference type="InterPro" id="IPR006048">
    <property type="entry name" value="A-amylase/branching_C"/>
</dbReference>
<dbReference type="InterPro" id="IPR044143">
    <property type="entry name" value="GlgB_N_E_set_prok"/>
</dbReference>
<evidence type="ECO:0000256" key="3">
    <source>
        <dbReference type="ARBA" id="ARBA00004964"/>
    </source>
</evidence>
<evidence type="ECO:0000256" key="6">
    <source>
        <dbReference type="ARBA" id="ARBA00022676"/>
    </source>
</evidence>
<dbReference type="FunFam" id="3.20.20.80:FF:000003">
    <property type="entry name" value="1,4-alpha-glucan branching enzyme GlgB"/>
    <property type="match status" value="1"/>
</dbReference>
<dbReference type="GO" id="GO:0004553">
    <property type="term" value="F:hydrolase activity, hydrolyzing O-glycosyl compounds"/>
    <property type="evidence" value="ECO:0007669"/>
    <property type="project" value="InterPro"/>
</dbReference>
<comment type="catalytic activity">
    <reaction evidence="1 10">
        <text>Transfers a segment of a (1-&gt;4)-alpha-D-glucan chain to a primary hydroxy group in a similar glucan chain.</text>
        <dbReference type="EC" id="2.4.1.18"/>
    </reaction>
</comment>
<evidence type="ECO:0000256" key="5">
    <source>
        <dbReference type="ARBA" id="ARBA00022600"/>
    </source>
</evidence>
<keyword evidence="5 10" id="KW-0321">Glycogen metabolism</keyword>
<evidence type="ECO:0000256" key="1">
    <source>
        <dbReference type="ARBA" id="ARBA00000826"/>
    </source>
</evidence>
<dbReference type="CDD" id="cd02855">
    <property type="entry name" value="E_set_GBE_prok_N"/>
    <property type="match status" value="1"/>
</dbReference>
<comment type="caution">
    <text evidence="13">The sequence shown here is derived from an EMBL/GenBank/DDBJ whole genome shotgun (WGS) entry which is preliminary data.</text>
</comment>
<evidence type="ECO:0000256" key="4">
    <source>
        <dbReference type="ARBA" id="ARBA00009000"/>
    </source>
</evidence>
<gene>
    <name evidence="10 13" type="primary">glgB</name>
    <name evidence="13" type="ORF">Pan54_42740</name>
</gene>
<feature type="active site" description="Nucleophile" evidence="10 11">
    <location>
        <position position="334"/>
    </location>
</feature>
<dbReference type="Gene3D" id="2.60.40.10">
    <property type="entry name" value="Immunoglobulins"/>
    <property type="match status" value="1"/>
</dbReference>
<dbReference type="InterPro" id="IPR013783">
    <property type="entry name" value="Ig-like_fold"/>
</dbReference>
<keyword evidence="8 10" id="KW-0320">Glycogen biosynthesis</keyword>
<keyword evidence="9 10" id="KW-0119">Carbohydrate metabolism</keyword>
<dbReference type="SUPFAM" id="SSF51011">
    <property type="entry name" value="Glycosyl hydrolase domain"/>
    <property type="match status" value="1"/>
</dbReference>
<dbReference type="InterPro" id="IPR006407">
    <property type="entry name" value="GlgB"/>
</dbReference>